<reference evidence="1 2" key="1">
    <citation type="journal article" date="2023" name="Genes (Basel)">
        <title>Chromosome-Level Genome Assembly and Circadian Gene Repertoire of the Patagonia Blennie Eleginops maclovinus-The Closest Ancestral Proxy of Antarctic Cryonotothenioids.</title>
        <authorList>
            <person name="Cheng C.C."/>
            <person name="Rivera-Colon A.G."/>
            <person name="Minhas B.F."/>
            <person name="Wilson L."/>
            <person name="Rayamajhi N."/>
            <person name="Vargas-Chacoff L."/>
            <person name="Catchen J.M."/>
        </authorList>
    </citation>
    <scope>NUCLEOTIDE SEQUENCE [LARGE SCALE GENOMIC DNA]</scope>
    <source>
        <strain evidence="1">JMC-PN-2008</strain>
    </source>
</reference>
<dbReference type="EMBL" id="JAUZQC010000008">
    <property type="protein sequence ID" value="KAK5867015.1"/>
    <property type="molecule type" value="Genomic_DNA"/>
</dbReference>
<proteinExistence type="predicted"/>
<gene>
    <name evidence="1" type="ORF">PBY51_011539</name>
</gene>
<reference evidence="1 2" key="2">
    <citation type="journal article" date="2023" name="Mol. Biol. Evol.">
        <title>Genomics of Secondarily Temperate Adaptation in the Only Non-Antarctic Icefish.</title>
        <authorList>
            <person name="Rivera-Colon A.G."/>
            <person name="Rayamajhi N."/>
            <person name="Minhas B.F."/>
            <person name="Madrigal G."/>
            <person name="Bilyk K.T."/>
            <person name="Yoon V."/>
            <person name="Hune M."/>
            <person name="Gregory S."/>
            <person name="Cheng C.H.C."/>
            <person name="Catchen J.M."/>
        </authorList>
    </citation>
    <scope>NUCLEOTIDE SEQUENCE [LARGE SCALE GENOMIC DNA]</scope>
    <source>
        <strain evidence="1">JMC-PN-2008</strain>
    </source>
</reference>
<evidence type="ECO:0000313" key="2">
    <source>
        <dbReference type="Proteomes" id="UP001346869"/>
    </source>
</evidence>
<keyword evidence="2" id="KW-1185">Reference proteome</keyword>
<accession>A0AAN7XUF0</accession>
<evidence type="ECO:0000313" key="1">
    <source>
        <dbReference type="EMBL" id="KAK5867015.1"/>
    </source>
</evidence>
<name>A0AAN7XUF0_ELEMC</name>
<dbReference type="AlphaFoldDB" id="A0AAN7XUF0"/>
<protein>
    <submittedName>
        <fullName evidence="1">Uncharacterized protein</fullName>
    </submittedName>
</protein>
<comment type="caution">
    <text evidence="1">The sequence shown here is derived from an EMBL/GenBank/DDBJ whole genome shotgun (WGS) entry which is preliminary data.</text>
</comment>
<dbReference type="Proteomes" id="UP001346869">
    <property type="component" value="Unassembled WGS sequence"/>
</dbReference>
<organism evidence="1 2">
    <name type="scientific">Eleginops maclovinus</name>
    <name type="common">Patagonian blennie</name>
    <name type="synonym">Eleginus maclovinus</name>
    <dbReference type="NCBI Taxonomy" id="56733"/>
    <lineage>
        <taxon>Eukaryota</taxon>
        <taxon>Metazoa</taxon>
        <taxon>Chordata</taxon>
        <taxon>Craniata</taxon>
        <taxon>Vertebrata</taxon>
        <taxon>Euteleostomi</taxon>
        <taxon>Actinopterygii</taxon>
        <taxon>Neopterygii</taxon>
        <taxon>Teleostei</taxon>
        <taxon>Neoteleostei</taxon>
        <taxon>Acanthomorphata</taxon>
        <taxon>Eupercaria</taxon>
        <taxon>Perciformes</taxon>
        <taxon>Notothenioidei</taxon>
        <taxon>Eleginopidae</taxon>
        <taxon>Eleginops</taxon>
    </lineage>
</organism>
<sequence length="78" mass="8924">MLIRLAYVACETIKEPRGPKRQCRVLRLGWGVLDKRQVVVLYMSLGYSVERKRDGAVTGTVWLAACCQMERLPVDIRT</sequence>